<evidence type="ECO:0000313" key="2">
    <source>
        <dbReference type="Proteomes" id="UP000038045"/>
    </source>
</evidence>
<feature type="region of interest" description="Disordered" evidence="1">
    <location>
        <begin position="244"/>
        <end position="306"/>
    </location>
</feature>
<accession>A0A0N4ZL00</accession>
<dbReference type="Proteomes" id="UP000038045">
    <property type="component" value="Unplaced"/>
</dbReference>
<name>A0A0N4ZL00_PARTI</name>
<protein>
    <submittedName>
        <fullName evidence="3">LigA</fullName>
    </submittedName>
</protein>
<feature type="region of interest" description="Disordered" evidence="1">
    <location>
        <begin position="1"/>
        <end position="40"/>
    </location>
</feature>
<organism evidence="2 3">
    <name type="scientific">Parastrongyloides trichosuri</name>
    <name type="common">Possum-specific nematode worm</name>
    <dbReference type="NCBI Taxonomy" id="131310"/>
    <lineage>
        <taxon>Eukaryota</taxon>
        <taxon>Metazoa</taxon>
        <taxon>Ecdysozoa</taxon>
        <taxon>Nematoda</taxon>
        <taxon>Chromadorea</taxon>
        <taxon>Rhabditida</taxon>
        <taxon>Tylenchina</taxon>
        <taxon>Panagrolaimomorpha</taxon>
        <taxon>Strongyloidoidea</taxon>
        <taxon>Strongyloididae</taxon>
        <taxon>Parastrongyloides</taxon>
    </lineage>
</organism>
<reference evidence="3" key="1">
    <citation type="submission" date="2017-02" db="UniProtKB">
        <authorList>
            <consortium name="WormBaseParasite"/>
        </authorList>
    </citation>
    <scope>IDENTIFICATION</scope>
</reference>
<evidence type="ECO:0000256" key="1">
    <source>
        <dbReference type="SAM" id="MobiDB-lite"/>
    </source>
</evidence>
<feature type="compositionally biased region" description="Basic and acidic residues" evidence="1">
    <location>
        <begin position="1"/>
        <end position="12"/>
    </location>
</feature>
<dbReference type="WBParaSite" id="PTRK_0000878300.1">
    <property type="protein sequence ID" value="PTRK_0000878300.1"/>
    <property type="gene ID" value="PTRK_0000878300"/>
</dbReference>
<proteinExistence type="predicted"/>
<dbReference type="AlphaFoldDB" id="A0A0N4ZL00"/>
<feature type="compositionally biased region" description="Basic and acidic residues" evidence="1">
    <location>
        <begin position="254"/>
        <end position="271"/>
    </location>
</feature>
<keyword evidence="2" id="KW-1185">Reference proteome</keyword>
<sequence length="306" mass="32003">MSATRKAPERSRKQTPRSGPGPPERRTGTVSCGRPSVADGEAGAGVLRRLDLVGHGDGVVGEGDAAVPLVVRQQGVAAQAEDAGALRPVEQGRGRQKGPVQLRLGAQGVQEPAAGQGFGLIGFGEGGRVDQALARRDLQAAGAADHQITRNACILDRLDQQGRIAVHEHDGADHGVGAGQGRGERGGLVHVACDSGHAGSGGHALPMGTRCAKGSSYARRHFSLTRFPGGDRFQRRRAWGRLRRRLPDPAAAGSDRRQVDGASADHPRGRADAFQCAQAPDRGRVAEDVEPDPAPDRTRRPGHTNG</sequence>
<evidence type="ECO:0000313" key="3">
    <source>
        <dbReference type="WBParaSite" id="PTRK_0000878300.1"/>
    </source>
</evidence>